<evidence type="ECO:0000313" key="2">
    <source>
        <dbReference type="Proteomes" id="UP000315295"/>
    </source>
</evidence>
<protein>
    <submittedName>
        <fullName evidence="1">Uncharacterized protein</fullName>
    </submittedName>
</protein>
<dbReference type="EMBL" id="VIEB01000300">
    <property type="protein sequence ID" value="TQD96072.1"/>
    <property type="molecule type" value="Genomic_DNA"/>
</dbReference>
<proteinExistence type="predicted"/>
<comment type="caution">
    <text evidence="1">The sequence shown here is derived from an EMBL/GenBank/DDBJ whole genome shotgun (WGS) entry which is preliminary data.</text>
</comment>
<sequence length="70" mass="7657">MFISFRQIGEIYNRFNSDVLRVFLSGCNGVSAGFSLSSWIESDQVIGLCGQDELGRGSSDKVITIYDGEA</sequence>
<dbReference type="AlphaFoldDB" id="A0A540MBY6"/>
<accession>A0A540MBY6</accession>
<dbReference type="Proteomes" id="UP000315295">
    <property type="component" value="Unassembled WGS sequence"/>
</dbReference>
<organism evidence="1 2">
    <name type="scientific">Malus baccata</name>
    <name type="common">Siberian crab apple</name>
    <name type="synonym">Pyrus baccata</name>
    <dbReference type="NCBI Taxonomy" id="106549"/>
    <lineage>
        <taxon>Eukaryota</taxon>
        <taxon>Viridiplantae</taxon>
        <taxon>Streptophyta</taxon>
        <taxon>Embryophyta</taxon>
        <taxon>Tracheophyta</taxon>
        <taxon>Spermatophyta</taxon>
        <taxon>Magnoliopsida</taxon>
        <taxon>eudicotyledons</taxon>
        <taxon>Gunneridae</taxon>
        <taxon>Pentapetalae</taxon>
        <taxon>rosids</taxon>
        <taxon>fabids</taxon>
        <taxon>Rosales</taxon>
        <taxon>Rosaceae</taxon>
        <taxon>Amygdaloideae</taxon>
        <taxon>Maleae</taxon>
        <taxon>Malus</taxon>
    </lineage>
</organism>
<evidence type="ECO:0000313" key="1">
    <source>
        <dbReference type="EMBL" id="TQD96072.1"/>
    </source>
</evidence>
<keyword evidence="2" id="KW-1185">Reference proteome</keyword>
<gene>
    <name evidence="1" type="ORF">C1H46_018308</name>
</gene>
<reference evidence="1 2" key="1">
    <citation type="journal article" date="2019" name="G3 (Bethesda)">
        <title>Sequencing of a Wild Apple (Malus baccata) Genome Unravels the Differences Between Cultivated and Wild Apple Species Regarding Disease Resistance and Cold Tolerance.</title>
        <authorList>
            <person name="Chen X."/>
        </authorList>
    </citation>
    <scope>NUCLEOTIDE SEQUENCE [LARGE SCALE GENOMIC DNA]</scope>
    <source>
        <strain evidence="2">cv. Shandingzi</strain>
        <tissue evidence="1">Leaves</tissue>
    </source>
</reference>
<name>A0A540MBY6_MALBA</name>